<dbReference type="HOGENOM" id="CLU_036934_1_1_1"/>
<evidence type="ECO:0000256" key="1">
    <source>
        <dbReference type="ARBA" id="ARBA00004123"/>
    </source>
</evidence>
<dbReference type="CDD" id="cd14688">
    <property type="entry name" value="bZIP_YAP"/>
    <property type="match status" value="1"/>
</dbReference>
<dbReference type="SUPFAM" id="SSF57959">
    <property type="entry name" value="Leucine zipper domain"/>
    <property type="match status" value="1"/>
</dbReference>
<gene>
    <name evidence="5" type="ORF">BAUCODRAFT_249790</name>
</gene>
<dbReference type="SMART" id="SM00338">
    <property type="entry name" value="BRLZ"/>
    <property type="match status" value="1"/>
</dbReference>
<feature type="compositionally biased region" description="Polar residues" evidence="3">
    <location>
        <begin position="7"/>
        <end position="18"/>
    </location>
</feature>
<dbReference type="GO" id="GO:0090575">
    <property type="term" value="C:RNA polymerase II transcription regulator complex"/>
    <property type="evidence" value="ECO:0007669"/>
    <property type="project" value="TreeGrafter"/>
</dbReference>
<evidence type="ECO:0000256" key="3">
    <source>
        <dbReference type="SAM" id="MobiDB-lite"/>
    </source>
</evidence>
<dbReference type="OrthoDB" id="2590011at2759"/>
<evidence type="ECO:0000313" key="6">
    <source>
        <dbReference type="Proteomes" id="UP000011761"/>
    </source>
</evidence>
<proteinExistence type="predicted"/>
<dbReference type="GeneID" id="19110248"/>
<dbReference type="OMA" id="TKVRCYG"/>
<dbReference type="Gene3D" id="1.20.5.170">
    <property type="match status" value="1"/>
</dbReference>
<organism evidence="5 6">
    <name type="scientific">Baudoinia panamericana (strain UAMH 10762)</name>
    <name type="common">Angels' share fungus</name>
    <name type="synonym">Baudoinia compniacensis (strain UAMH 10762)</name>
    <dbReference type="NCBI Taxonomy" id="717646"/>
    <lineage>
        <taxon>Eukaryota</taxon>
        <taxon>Fungi</taxon>
        <taxon>Dikarya</taxon>
        <taxon>Ascomycota</taxon>
        <taxon>Pezizomycotina</taxon>
        <taxon>Dothideomycetes</taxon>
        <taxon>Dothideomycetidae</taxon>
        <taxon>Mycosphaerellales</taxon>
        <taxon>Teratosphaeriaceae</taxon>
        <taxon>Baudoinia</taxon>
    </lineage>
</organism>
<feature type="compositionally biased region" description="Basic and acidic residues" evidence="3">
    <location>
        <begin position="27"/>
        <end position="58"/>
    </location>
</feature>
<feature type="compositionally biased region" description="Low complexity" evidence="3">
    <location>
        <begin position="129"/>
        <end position="147"/>
    </location>
</feature>
<dbReference type="KEGG" id="bcom:BAUCODRAFT_249790"/>
<sequence>MEADPYSNGTASSDSKSPLGQLGFLKSLEKKQTKDGQTPKRRGPKPDSKPALTRRQELNRQAQRTHRERKEMYIKALEQEVLRLKEMFANTTKEQDRVAQENLRLRALLAQHGIKYDFDSTPIKFQREPSSYGPSSSDSMSGSYAGGTDSTDFSPPPMPGQPSARNGAVRTGAAPHMQSMAQLPTTRLDYDSIGIDFVLTYDAHGNPMLERPCMDHMQYLIVRSHNPENQPFHHPMENADDGEHEHMSGHALMATAPPHSHIMEKPDEKYPFQMPTGIATDTLTKLLDLSNRLPFDHYTEITPIMAFTIILRDERVGQLTAADFETIKGDLSTKVRCYGFGAVLEEFEVHDALEGVFAKRDAVPLLSRTMAAQQISVH</sequence>
<dbReference type="InterPro" id="IPR046347">
    <property type="entry name" value="bZIP_sf"/>
</dbReference>
<dbReference type="PANTHER" id="PTHR40621:SF6">
    <property type="entry name" value="AP-1-LIKE TRANSCRIPTION FACTOR YAP1-RELATED"/>
    <property type="match status" value="1"/>
</dbReference>
<feature type="domain" description="BZIP" evidence="4">
    <location>
        <begin position="54"/>
        <end position="112"/>
    </location>
</feature>
<dbReference type="InterPro" id="IPR004827">
    <property type="entry name" value="bZIP"/>
</dbReference>
<keyword evidence="2" id="KW-0539">Nucleus</keyword>
<feature type="region of interest" description="Disordered" evidence="3">
    <location>
        <begin position="1"/>
        <end position="69"/>
    </location>
</feature>
<dbReference type="AlphaFoldDB" id="M2N3S3"/>
<dbReference type="InterPro" id="IPR050936">
    <property type="entry name" value="AP-1-like"/>
</dbReference>
<accession>M2N3S3</accession>
<dbReference type="Proteomes" id="UP000011761">
    <property type="component" value="Unassembled WGS sequence"/>
</dbReference>
<evidence type="ECO:0000313" key="5">
    <source>
        <dbReference type="EMBL" id="EMC93664.1"/>
    </source>
</evidence>
<name>M2N3S3_BAUPA</name>
<evidence type="ECO:0000256" key="2">
    <source>
        <dbReference type="ARBA" id="ARBA00023242"/>
    </source>
</evidence>
<protein>
    <recommendedName>
        <fullName evidence="4">BZIP domain-containing protein</fullName>
    </recommendedName>
</protein>
<feature type="region of interest" description="Disordered" evidence="3">
    <location>
        <begin position="121"/>
        <end position="176"/>
    </location>
</feature>
<dbReference type="RefSeq" id="XP_007679711.1">
    <property type="nucleotide sequence ID" value="XM_007681521.1"/>
</dbReference>
<dbReference type="GO" id="GO:0001228">
    <property type="term" value="F:DNA-binding transcription activator activity, RNA polymerase II-specific"/>
    <property type="evidence" value="ECO:0007669"/>
    <property type="project" value="TreeGrafter"/>
</dbReference>
<comment type="subcellular location">
    <subcellularLocation>
        <location evidence="1">Nucleus</location>
    </subcellularLocation>
</comment>
<dbReference type="PANTHER" id="PTHR40621">
    <property type="entry name" value="TRANSCRIPTION FACTOR KAPC-RELATED"/>
    <property type="match status" value="1"/>
</dbReference>
<dbReference type="eggNOG" id="ENOG502QZI3">
    <property type="taxonomic scope" value="Eukaryota"/>
</dbReference>
<dbReference type="GO" id="GO:0000976">
    <property type="term" value="F:transcription cis-regulatory region binding"/>
    <property type="evidence" value="ECO:0007669"/>
    <property type="project" value="InterPro"/>
</dbReference>
<keyword evidence="6" id="KW-1185">Reference proteome</keyword>
<dbReference type="EMBL" id="KB445560">
    <property type="protein sequence ID" value="EMC93664.1"/>
    <property type="molecule type" value="Genomic_DNA"/>
</dbReference>
<reference evidence="5 6" key="1">
    <citation type="journal article" date="2012" name="PLoS Pathog.">
        <title>Diverse lifestyles and strategies of plant pathogenesis encoded in the genomes of eighteen Dothideomycetes fungi.</title>
        <authorList>
            <person name="Ohm R.A."/>
            <person name="Feau N."/>
            <person name="Henrissat B."/>
            <person name="Schoch C.L."/>
            <person name="Horwitz B.A."/>
            <person name="Barry K.W."/>
            <person name="Condon B.J."/>
            <person name="Copeland A.C."/>
            <person name="Dhillon B."/>
            <person name="Glaser F."/>
            <person name="Hesse C.N."/>
            <person name="Kosti I."/>
            <person name="LaButti K."/>
            <person name="Lindquist E.A."/>
            <person name="Lucas S."/>
            <person name="Salamov A.A."/>
            <person name="Bradshaw R.E."/>
            <person name="Ciuffetti L."/>
            <person name="Hamelin R.C."/>
            <person name="Kema G.H.J."/>
            <person name="Lawrence C."/>
            <person name="Scott J.A."/>
            <person name="Spatafora J.W."/>
            <person name="Turgeon B.G."/>
            <person name="de Wit P.J.G.M."/>
            <person name="Zhong S."/>
            <person name="Goodwin S.B."/>
            <person name="Grigoriev I.V."/>
        </authorList>
    </citation>
    <scope>NUCLEOTIDE SEQUENCE [LARGE SCALE GENOMIC DNA]</scope>
    <source>
        <strain evidence="5 6">UAMH 10762</strain>
    </source>
</reference>
<evidence type="ECO:0000259" key="4">
    <source>
        <dbReference type="PROSITE" id="PS50217"/>
    </source>
</evidence>
<dbReference type="PROSITE" id="PS50217">
    <property type="entry name" value="BZIP"/>
    <property type="match status" value="1"/>
</dbReference>